<sequence length="259" mass="28203">MLKRRQYAHAIDRSTFSDASQLIEAKVSLEHQRQQQETLLLSVLPAYVAEQVKRNMLKKTTATTMHSKDMDTQEHVNAMGTCLQASSWPTPVQQASSAVASTEPKPANQDPLASQQQQQAASSNLNSNSNLHDGAAAERIALDFCAQSANRTNTHPLPSSSRNQFPGAGAGGNNSHLMGFHQPVSNFPAQISIGSTSTARRGFNELYIRTYNNVSLLYGDIVGFTRLCTQLSSSQLVRGAQRSIQPLRSSGRKAQNNAH</sequence>
<accession>A0AAD3NTU6</accession>
<dbReference type="GO" id="GO:0004016">
    <property type="term" value="F:adenylate cyclase activity"/>
    <property type="evidence" value="ECO:0007669"/>
    <property type="project" value="TreeGrafter"/>
</dbReference>
<feature type="region of interest" description="Disordered" evidence="3">
    <location>
        <begin position="93"/>
        <end position="131"/>
    </location>
</feature>
<dbReference type="Gene3D" id="3.30.70.1230">
    <property type="entry name" value="Nucleotide cyclase"/>
    <property type="match status" value="1"/>
</dbReference>
<proteinExistence type="predicted"/>
<gene>
    <name evidence="4" type="ORF">SUGI_1516660</name>
</gene>
<dbReference type="GO" id="GO:0007189">
    <property type="term" value="P:adenylate cyclase-activating G protein-coupled receptor signaling pathway"/>
    <property type="evidence" value="ECO:0007669"/>
    <property type="project" value="TreeGrafter"/>
</dbReference>
<dbReference type="AlphaFoldDB" id="A0AAD3NTU6"/>
<keyword evidence="5" id="KW-1185">Reference proteome</keyword>
<dbReference type="Proteomes" id="UP001234787">
    <property type="component" value="Unassembled WGS sequence"/>
</dbReference>
<keyword evidence="1" id="KW-0547">Nucleotide-binding</keyword>
<dbReference type="PANTHER" id="PTHR45627:SF12">
    <property type="entry name" value="ADENYLATE CYCLASE TYPE 2"/>
    <property type="match status" value="1"/>
</dbReference>
<evidence type="ECO:0000313" key="4">
    <source>
        <dbReference type="EMBL" id="GLJ59631.1"/>
    </source>
</evidence>
<dbReference type="GO" id="GO:0000166">
    <property type="term" value="F:nucleotide binding"/>
    <property type="evidence" value="ECO:0007669"/>
    <property type="project" value="UniProtKB-KW"/>
</dbReference>
<name>A0AAD3NTU6_CRYJA</name>
<evidence type="ECO:0008006" key="6">
    <source>
        <dbReference type="Google" id="ProtNLM"/>
    </source>
</evidence>
<evidence type="ECO:0000313" key="5">
    <source>
        <dbReference type="Proteomes" id="UP001234787"/>
    </source>
</evidence>
<keyword evidence="2" id="KW-0456">Lyase</keyword>
<reference evidence="4" key="1">
    <citation type="submission" date="2022-12" db="EMBL/GenBank/DDBJ databases">
        <title>Chromosome-Level Genome Assembly of Japanese Cedar (Cryptomeriajaponica D. Don).</title>
        <authorList>
            <person name="Fujino T."/>
            <person name="Yamaguchi K."/>
            <person name="Yokoyama T."/>
            <person name="Hamanaka T."/>
            <person name="Harazono Y."/>
            <person name="Kamada H."/>
            <person name="Kobayashi W."/>
            <person name="Ujino-Ihara T."/>
            <person name="Uchiyama K."/>
            <person name="Matsumoto A."/>
            <person name="Izuno A."/>
            <person name="Tsumura Y."/>
            <person name="Toyoda A."/>
            <person name="Shigenobu S."/>
            <person name="Moriguchi Y."/>
            <person name="Ueno S."/>
            <person name="Kasahara M."/>
        </authorList>
    </citation>
    <scope>NUCLEOTIDE SEQUENCE</scope>
</reference>
<dbReference type="GO" id="GO:0007193">
    <property type="term" value="P:adenylate cyclase-inhibiting G protein-coupled receptor signaling pathway"/>
    <property type="evidence" value="ECO:0007669"/>
    <property type="project" value="TreeGrafter"/>
</dbReference>
<dbReference type="PANTHER" id="PTHR45627">
    <property type="entry name" value="ADENYLATE CYCLASE TYPE 1"/>
    <property type="match status" value="1"/>
</dbReference>
<dbReference type="GO" id="GO:0005886">
    <property type="term" value="C:plasma membrane"/>
    <property type="evidence" value="ECO:0007669"/>
    <property type="project" value="TreeGrafter"/>
</dbReference>
<comment type="caution">
    <text evidence="4">The sequence shown here is derived from an EMBL/GenBank/DDBJ whole genome shotgun (WGS) entry which is preliminary data.</text>
</comment>
<evidence type="ECO:0000256" key="1">
    <source>
        <dbReference type="ARBA" id="ARBA00022741"/>
    </source>
</evidence>
<feature type="compositionally biased region" description="Low complexity" evidence="3">
    <location>
        <begin position="112"/>
        <end position="131"/>
    </location>
</feature>
<dbReference type="GO" id="GO:0006171">
    <property type="term" value="P:cAMP biosynthetic process"/>
    <property type="evidence" value="ECO:0007669"/>
    <property type="project" value="TreeGrafter"/>
</dbReference>
<feature type="compositionally biased region" description="Polar residues" evidence="3">
    <location>
        <begin position="151"/>
        <end position="164"/>
    </location>
</feature>
<protein>
    <recommendedName>
        <fullName evidence="6">Guanylate cyclase domain-containing protein</fullName>
    </recommendedName>
</protein>
<dbReference type="EMBL" id="BSEH01001160">
    <property type="protein sequence ID" value="GLJ59631.1"/>
    <property type="molecule type" value="Genomic_DNA"/>
</dbReference>
<dbReference type="InterPro" id="IPR029787">
    <property type="entry name" value="Nucleotide_cyclase"/>
</dbReference>
<evidence type="ECO:0000256" key="2">
    <source>
        <dbReference type="ARBA" id="ARBA00023239"/>
    </source>
</evidence>
<feature type="region of interest" description="Disordered" evidence="3">
    <location>
        <begin position="239"/>
        <end position="259"/>
    </location>
</feature>
<feature type="region of interest" description="Disordered" evidence="3">
    <location>
        <begin position="151"/>
        <end position="174"/>
    </location>
</feature>
<evidence type="ECO:0000256" key="3">
    <source>
        <dbReference type="SAM" id="MobiDB-lite"/>
    </source>
</evidence>
<organism evidence="4 5">
    <name type="scientific">Cryptomeria japonica</name>
    <name type="common">Japanese cedar</name>
    <name type="synonym">Cupressus japonica</name>
    <dbReference type="NCBI Taxonomy" id="3369"/>
    <lineage>
        <taxon>Eukaryota</taxon>
        <taxon>Viridiplantae</taxon>
        <taxon>Streptophyta</taxon>
        <taxon>Embryophyta</taxon>
        <taxon>Tracheophyta</taxon>
        <taxon>Spermatophyta</taxon>
        <taxon>Pinopsida</taxon>
        <taxon>Pinidae</taxon>
        <taxon>Conifers II</taxon>
        <taxon>Cupressales</taxon>
        <taxon>Cupressaceae</taxon>
        <taxon>Cryptomeria</taxon>
    </lineage>
</organism>